<dbReference type="AlphaFoldDB" id="A0A9P1FPX2"/>
<sequence>MAAFLAAPQVHHVGLQSRNVEKGEVQMWLHPGPSILSGASPSSFQLSTAGAVAVLAVAQRRRVARAAEETKKKTRSIAKETLARLRSRSPRTTPKGQAKKKMPPAPDPYELDEEGRKIFPWPKSFAEIVQTSLFSTMNLIMEGETRIEVCFPPLPLADLDWNICDLTETRIVDANIQHAIAFAKLMVKDKRAFPQLNAEEALKKAQEGAPVQEPDKIKGLLERRFKKKPEGDLGRTARIIMDNCLGLTRTAMAISGRCGWQDAEEITEDEIELRFQQMIPLVAQQIARMEVTSPEVVRVTPVFRTFEKGAVAFRTECTGDFYFKSERKKIITLITIYNGPAASVLGMLSALVMMLLFCLDLLPSLDRGRTGEYPIGYSCWSLWAGFLVTSLAMILWRPQSRVFLDRICISQTDVALKTQAIFSLAGLLKKSDSMLILWDPSWTERLWCLFELAAFLQSKKDLKKELIIRPTFLGPVHIAVFLTCVAGMIPLTMAPMDVNSGPTSLVVPSIFVCASGFAAFYVAMSTLRRYFRDLDIMKQQLLSISFDTARSSCCDTNHVAESGAPVFCDRRIVKECVNVWFGSEEAFENILRSEILAILTHDLTERIFSTKSSLAMFMPLMWGLMDISASEWQLPAKEFWQRSALAFLLHGLSIWLVFMPMLKDVLILVGKLTRRRPKSQCLEVMKNFLSSCTLIVPCAIVMATYAFSFSLTTLLPIERAAVFLGCILCYSMVTWCLTIAIKAALKGT</sequence>
<evidence type="ECO:0000256" key="1">
    <source>
        <dbReference type="SAM" id="MobiDB-lite"/>
    </source>
</evidence>
<feature type="transmembrane region" description="Helical" evidence="2">
    <location>
        <begin position="375"/>
        <end position="396"/>
    </location>
</feature>
<keyword evidence="2" id="KW-1133">Transmembrane helix</keyword>
<name>A0A9P1FPX2_9DINO</name>
<feature type="transmembrane region" description="Helical" evidence="2">
    <location>
        <begin position="644"/>
        <end position="667"/>
    </location>
</feature>
<gene>
    <name evidence="3" type="ORF">C1SCF055_LOCUS10112</name>
</gene>
<organism evidence="3">
    <name type="scientific">Cladocopium goreaui</name>
    <dbReference type="NCBI Taxonomy" id="2562237"/>
    <lineage>
        <taxon>Eukaryota</taxon>
        <taxon>Sar</taxon>
        <taxon>Alveolata</taxon>
        <taxon>Dinophyceae</taxon>
        <taxon>Suessiales</taxon>
        <taxon>Symbiodiniaceae</taxon>
        <taxon>Cladocopium</taxon>
    </lineage>
</organism>
<dbReference type="EMBL" id="CAMXCT020000713">
    <property type="protein sequence ID" value="CAL1135790.1"/>
    <property type="molecule type" value="Genomic_DNA"/>
</dbReference>
<evidence type="ECO:0000256" key="2">
    <source>
        <dbReference type="SAM" id="Phobius"/>
    </source>
</evidence>
<feature type="transmembrane region" description="Helical" evidence="2">
    <location>
        <begin position="505"/>
        <end position="524"/>
    </location>
</feature>
<reference evidence="3" key="1">
    <citation type="submission" date="2022-10" db="EMBL/GenBank/DDBJ databases">
        <authorList>
            <person name="Chen Y."/>
            <person name="Dougan E. K."/>
            <person name="Chan C."/>
            <person name="Rhodes N."/>
            <person name="Thang M."/>
        </authorList>
    </citation>
    <scope>NUCLEOTIDE SEQUENCE</scope>
</reference>
<dbReference type="Proteomes" id="UP001152797">
    <property type="component" value="Unassembled WGS sequence"/>
</dbReference>
<evidence type="ECO:0000313" key="5">
    <source>
        <dbReference type="Proteomes" id="UP001152797"/>
    </source>
</evidence>
<keyword evidence="2" id="KW-0472">Membrane</keyword>
<evidence type="ECO:0000313" key="3">
    <source>
        <dbReference type="EMBL" id="CAI3982415.1"/>
    </source>
</evidence>
<feature type="transmembrane region" description="Helical" evidence="2">
    <location>
        <begin position="614"/>
        <end position="632"/>
    </location>
</feature>
<feature type="transmembrane region" description="Helical" evidence="2">
    <location>
        <begin position="330"/>
        <end position="355"/>
    </location>
</feature>
<keyword evidence="5" id="KW-1185">Reference proteome</keyword>
<feature type="transmembrane region" description="Helical" evidence="2">
    <location>
        <begin position="688"/>
        <end position="708"/>
    </location>
</feature>
<protein>
    <submittedName>
        <fullName evidence="4">Transmembrane protein</fullName>
    </submittedName>
</protein>
<dbReference type="OrthoDB" id="423576at2759"/>
<reference evidence="4 5" key="2">
    <citation type="submission" date="2024-05" db="EMBL/GenBank/DDBJ databases">
        <authorList>
            <person name="Chen Y."/>
            <person name="Shah S."/>
            <person name="Dougan E. K."/>
            <person name="Thang M."/>
            <person name="Chan C."/>
        </authorList>
    </citation>
    <scope>NUCLEOTIDE SEQUENCE [LARGE SCALE GENOMIC DNA]</scope>
</reference>
<keyword evidence="2 4" id="KW-0812">Transmembrane</keyword>
<evidence type="ECO:0000313" key="4">
    <source>
        <dbReference type="EMBL" id="CAL4769727.1"/>
    </source>
</evidence>
<dbReference type="EMBL" id="CAMXCT030000713">
    <property type="protein sequence ID" value="CAL4769727.1"/>
    <property type="molecule type" value="Genomic_DNA"/>
</dbReference>
<feature type="compositionally biased region" description="Basic and acidic residues" evidence="1">
    <location>
        <begin position="66"/>
        <end position="83"/>
    </location>
</feature>
<dbReference type="EMBL" id="CAMXCT010000713">
    <property type="protein sequence ID" value="CAI3982415.1"/>
    <property type="molecule type" value="Genomic_DNA"/>
</dbReference>
<feature type="transmembrane region" description="Helical" evidence="2">
    <location>
        <begin position="720"/>
        <end position="745"/>
    </location>
</feature>
<feature type="transmembrane region" description="Helical" evidence="2">
    <location>
        <begin position="472"/>
        <end position="493"/>
    </location>
</feature>
<comment type="caution">
    <text evidence="3">The sequence shown here is derived from an EMBL/GenBank/DDBJ whole genome shotgun (WGS) entry which is preliminary data.</text>
</comment>
<accession>A0A9P1FPX2</accession>
<proteinExistence type="predicted"/>
<feature type="region of interest" description="Disordered" evidence="1">
    <location>
        <begin position="66"/>
        <end position="110"/>
    </location>
</feature>